<gene>
    <name evidence="1" type="ORF">EXN68_08125</name>
</gene>
<reference evidence="1 2" key="1">
    <citation type="journal article" date="2019" name="Appl. Microbiol. Biotechnol.">
        <title>Differential efficiency of wild type rhizogenic strains for rol gene transformation of plants.</title>
        <authorList>
            <person name="Desmet S."/>
            <person name="De Keyser E."/>
            <person name="Van Vaerenbergh J."/>
            <person name="Baeyen S."/>
            <person name="Van Huylenbroeck J."/>
            <person name="Geelen D."/>
            <person name="Dhooghe E."/>
        </authorList>
    </citation>
    <scope>NUCLEOTIDE SEQUENCE [LARGE SCALE GENOMIC DNA]</scope>
    <source>
        <strain evidence="1 2">GBBC3284</strain>
    </source>
</reference>
<dbReference type="OrthoDB" id="8294341at2"/>
<dbReference type="EMBL" id="SGNY01000002">
    <property type="protein sequence ID" value="TRB01454.1"/>
    <property type="molecule type" value="Genomic_DNA"/>
</dbReference>
<sequence length="66" mass="7558">MKQLKSAGFPRSFLFPVKATQDSSCTRTRSILSTATENDRRHSPERTHFRLCLQNIGASTYVSRRI</sequence>
<evidence type="ECO:0000313" key="2">
    <source>
        <dbReference type="Proteomes" id="UP000315434"/>
    </source>
</evidence>
<dbReference type="AlphaFoldDB" id="A0A546XL43"/>
<protein>
    <submittedName>
        <fullName evidence="1">Uncharacterized protein</fullName>
    </submittedName>
</protein>
<dbReference type="Proteomes" id="UP000315434">
    <property type="component" value="Unassembled WGS sequence"/>
</dbReference>
<evidence type="ECO:0000313" key="1">
    <source>
        <dbReference type="EMBL" id="TRB01454.1"/>
    </source>
</evidence>
<accession>A0A546XL43</accession>
<organism evidence="1 2">
    <name type="scientific">Rhizobium rhizogenes</name>
    <name type="common">Agrobacterium rhizogenes</name>
    <dbReference type="NCBI Taxonomy" id="359"/>
    <lineage>
        <taxon>Bacteria</taxon>
        <taxon>Pseudomonadati</taxon>
        <taxon>Pseudomonadota</taxon>
        <taxon>Alphaproteobacteria</taxon>
        <taxon>Hyphomicrobiales</taxon>
        <taxon>Rhizobiaceae</taxon>
        <taxon>Rhizobium/Agrobacterium group</taxon>
        <taxon>Rhizobium</taxon>
    </lineage>
</organism>
<proteinExistence type="predicted"/>
<comment type="caution">
    <text evidence="1">The sequence shown here is derived from an EMBL/GenBank/DDBJ whole genome shotgun (WGS) entry which is preliminary data.</text>
</comment>
<name>A0A546XL43_RHIRH</name>